<evidence type="ECO:0000313" key="1">
    <source>
        <dbReference type="EMBL" id="ABK23634.1"/>
    </source>
</evidence>
<accession>A9NSM3</accession>
<proteinExistence type="evidence at transcript level"/>
<dbReference type="AlphaFoldDB" id="A9NSM3"/>
<protein>
    <submittedName>
        <fullName evidence="1">Uncharacterized protein</fullName>
    </submittedName>
</protein>
<reference evidence="1" key="1">
    <citation type="journal article" date="2008" name="BMC Genomics">
        <title>A conifer genomics resource of 200,000 spruce (Picea spp.) ESTs and 6,464 high-quality, sequence-finished full-length cDNAs for Sitka spruce (Picea sitchensis).</title>
        <authorList>
            <person name="Ralph S.G."/>
            <person name="Chun H.J."/>
            <person name="Kolosova N."/>
            <person name="Cooper D."/>
            <person name="Oddy C."/>
            <person name="Ritland C.E."/>
            <person name="Kirkpatrick R."/>
            <person name="Moore R."/>
            <person name="Barber S."/>
            <person name="Holt R.A."/>
            <person name="Jones S.J."/>
            <person name="Marra M.A."/>
            <person name="Douglas C.J."/>
            <person name="Ritland K."/>
            <person name="Bohlmann J."/>
        </authorList>
    </citation>
    <scope>NUCLEOTIDE SEQUENCE</scope>
    <source>
        <tissue evidence="1">Bark</tissue>
    </source>
</reference>
<organism evidence="1">
    <name type="scientific">Picea sitchensis</name>
    <name type="common">Sitka spruce</name>
    <name type="synonym">Pinus sitchensis</name>
    <dbReference type="NCBI Taxonomy" id="3332"/>
    <lineage>
        <taxon>Eukaryota</taxon>
        <taxon>Viridiplantae</taxon>
        <taxon>Streptophyta</taxon>
        <taxon>Embryophyta</taxon>
        <taxon>Tracheophyta</taxon>
        <taxon>Spermatophyta</taxon>
        <taxon>Pinopsida</taxon>
        <taxon>Pinidae</taxon>
        <taxon>Conifers I</taxon>
        <taxon>Pinales</taxon>
        <taxon>Pinaceae</taxon>
        <taxon>Picea</taxon>
    </lineage>
</organism>
<dbReference type="EMBL" id="EF084313">
    <property type="protein sequence ID" value="ABK23634.1"/>
    <property type="molecule type" value="mRNA"/>
</dbReference>
<name>A9NSM3_PICSI</name>
<sequence>MRNIKTHLCSPFFSLFQMDSELFLGEEEPDEEGAIETAYVQVCVLSSMKYVLSQWCWNDQLHVFASLLIFVGST</sequence>